<evidence type="ECO:0000256" key="8">
    <source>
        <dbReference type="SAM" id="Phobius"/>
    </source>
</evidence>
<keyword evidence="7 8" id="KW-0472">Membrane</keyword>
<dbReference type="AlphaFoldDB" id="A0A379U7M1"/>
<name>A0A379U7M1_SALDZ</name>
<evidence type="ECO:0000256" key="2">
    <source>
        <dbReference type="ARBA" id="ARBA00005632"/>
    </source>
</evidence>
<evidence type="ECO:0000256" key="4">
    <source>
        <dbReference type="ARBA" id="ARBA00022475"/>
    </source>
</evidence>
<dbReference type="Pfam" id="PF06146">
    <property type="entry name" value="PsiE"/>
    <property type="match status" value="1"/>
</dbReference>
<dbReference type="EMBL" id="UGXH01000003">
    <property type="protein sequence ID" value="SUG57975.1"/>
    <property type="molecule type" value="Genomic_DNA"/>
</dbReference>
<protein>
    <recommendedName>
        <fullName evidence="3">Protein PsiE</fullName>
    </recommendedName>
</protein>
<evidence type="ECO:0000256" key="6">
    <source>
        <dbReference type="ARBA" id="ARBA00022989"/>
    </source>
</evidence>
<accession>A0A379U7M1</accession>
<keyword evidence="4" id="KW-1003">Cell membrane</keyword>
<dbReference type="GO" id="GO:0016036">
    <property type="term" value="P:cellular response to phosphate starvation"/>
    <property type="evidence" value="ECO:0007669"/>
    <property type="project" value="InterPro"/>
</dbReference>
<evidence type="ECO:0000313" key="10">
    <source>
        <dbReference type="Proteomes" id="UP000254633"/>
    </source>
</evidence>
<feature type="transmembrane region" description="Helical" evidence="8">
    <location>
        <begin position="57"/>
        <end position="78"/>
    </location>
</feature>
<comment type="similarity">
    <text evidence="2">Belongs to the PsiE family.</text>
</comment>
<dbReference type="GO" id="GO:0005886">
    <property type="term" value="C:plasma membrane"/>
    <property type="evidence" value="ECO:0007669"/>
    <property type="project" value="UniProtKB-SubCell"/>
</dbReference>
<organism evidence="9 10">
    <name type="scientific">Salmonella diarizonae</name>
    <dbReference type="NCBI Taxonomy" id="59204"/>
    <lineage>
        <taxon>Bacteria</taxon>
        <taxon>Pseudomonadati</taxon>
        <taxon>Pseudomonadota</taxon>
        <taxon>Gammaproteobacteria</taxon>
        <taxon>Enterobacterales</taxon>
        <taxon>Enterobacteriaceae</taxon>
        <taxon>Salmonella</taxon>
    </lineage>
</organism>
<evidence type="ECO:0000256" key="7">
    <source>
        <dbReference type="ARBA" id="ARBA00023136"/>
    </source>
</evidence>
<dbReference type="InterPro" id="IPR009315">
    <property type="entry name" value="P_starv_induced_PsiE"/>
</dbReference>
<dbReference type="Proteomes" id="UP000254633">
    <property type="component" value="Unassembled WGS sequence"/>
</dbReference>
<evidence type="ECO:0000256" key="3">
    <source>
        <dbReference type="ARBA" id="ARBA00021903"/>
    </source>
</evidence>
<evidence type="ECO:0000256" key="5">
    <source>
        <dbReference type="ARBA" id="ARBA00022692"/>
    </source>
</evidence>
<dbReference type="PANTHER" id="PTHR37819">
    <property type="entry name" value="PROTEIN PSIE"/>
    <property type="match status" value="1"/>
</dbReference>
<sequence>MMSLSRSHLELIATILQNVLNLGLLTLGLILVVFLGKETVHLADALFVPEQASKYELVEGLVIYFLYFEFIALIVKYFKSGFHFPLRYFVYIGITAIVRLIIVDHKTRWMYYSIRRRSYCWLSRCGYVIRTDYGENRRRHTVTDVRRGDKSAYCMAVFGVFSSAGVHNSSSSSSVLPLVSGTNFHMNSAARTPITP</sequence>
<gene>
    <name evidence="9" type="primary">psiE</name>
    <name evidence="9" type="ORF">NCTC10060_05219</name>
</gene>
<comment type="subcellular location">
    <subcellularLocation>
        <location evidence="1">Cell inner membrane</location>
        <topology evidence="1">Multi-pass membrane protein</topology>
    </subcellularLocation>
</comment>
<evidence type="ECO:0000313" key="9">
    <source>
        <dbReference type="EMBL" id="SUG57975.1"/>
    </source>
</evidence>
<evidence type="ECO:0000256" key="1">
    <source>
        <dbReference type="ARBA" id="ARBA00004429"/>
    </source>
</evidence>
<feature type="transmembrane region" description="Helical" evidence="8">
    <location>
        <begin position="84"/>
        <end position="102"/>
    </location>
</feature>
<dbReference type="PANTHER" id="PTHR37819:SF1">
    <property type="entry name" value="PROTEIN PSIE"/>
    <property type="match status" value="1"/>
</dbReference>
<keyword evidence="6 8" id="KW-1133">Transmembrane helix</keyword>
<dbReference type="InterPro" id="IPR020948">
    <property type="entry name" value="P_starv_induced_PsiE-like"/>
</dbReference>
<proteinExistence type="inferred from homology"/>
<keyword evidence="5 8" id="KW-0812">Transmembrane</keyword>
<reference evidence="9 10" key="1">
    <citation type="submission" date="2018-06" db="EMBL/GenBank/DDBJ databases">
        <authorList>
            <consortium name="Pathogen Informatics"/>
            <person name="Doyle S."/>
        </authorList>
    </citation>
    <scope>NUCLEOTIDE SEQUENCE [LARGE SCALE GENOMIC DNA]</scope>
    <source>
        <strain evidence="9 10">NCTC10060</strain>
    </source>
</reference>
<feature type="transmembrane region" description="Helical" evidence="8">
    <location>
        <begin position="12"/>
        <end position="36"/>
    </location>
</feature>